<dbReference type="EMBL" id="VWRN01000014">
    <property type="protein sequence ID" value="KAA6130942.1"/>
    <property type="molecule type" value="Genomic_DNA"/>
</dbReference>
<feature type="region of interest" description="Disordered" evidence="1">
    <location>
        <begin position="633"/>
        <end position="653"/>
    </location>
</feature>
<gene>
    <name evidence="2" type="ORF">F1599_02850</name>
</gene>
<evidence type="ECO:0000256" key="1">
    <source>
        <dbReference type="SAM" id="MobiDB-lite"/>
    </source>
</evidence>
<feature type="compositionally biased region" description="Pro residues" evidence="1">
    <location>
        <begin position="642"/>
        <end position="653"/>
    </location>
</feature>
<comment type="caution">
    <text evidence="2">The sequence shown here is derived from an EMBL/GenBank/DDBJ whole genome shotgun (WGS) entry which is preliminary data.</text>
</comment>
<name>A0A5M8B7F6_9BURK</name>
<evidence type="ECO:0000313" key="2">
    <source>
        <dbReference type="EMBL" id="KAA6130942.1"/>
    </source>
</evidence>
<protein>
    <submittedName>
        <fullName evidence="2">Uncharacterized protein</fullName>
    </submittedName>
</protein>
<dbReference type="Proteomes" id="UP000324324">
    <property type="component" value="Unassembled WGS sequence"/>
</dbReference>
<reference evidence="2 3" key="1">
    <citation type="submission" date="2019-09" db="EMBL/GenBank/DDBJ databases">
        <title>Isolation of a novel species in the genus Cupriavidus from patients with sepsis using whole genome sequencing.</title>
        <authorList>
            <person name="Kweon O.J."/>
            <person name="Lee M.-K."/>
        </authorList>
    </citation>
    <scope>NUCLEOTIDE SEQUENCE [LARGE SCALE GENOMIC DNA]</scope>
    <source>
        <strain evidence="2 3">MKL-01</strain>
    </source>
</reference>
<accession>A0A5M8B7F6</accession>
<keyword evidence="3" id="KW-1185">Reference proteome</keyword>
<evidence type="ECO:0000313" key="3">
    <source>
        <dbReference type="Proteomes" id="UP000324324"/>
    </source>
</evidence>
<sequence>MHIVGLLDAPSRRALAGADRHMRALLAPLRRFDRLYATIRWTHSSERLAGLLGSLAGEPARQRGILLRGVVERIPRFRSVSRLLSVQLIDQIARLPAAEKAGPLVALAALLPRDPELERRMLALAEQLPSSMRGLVLGQCLKSFCPATPAGFEQWMATADALPPQGASRLLEALVHVAARHGQLSEGLALAVIERVRALRTSDGMPAPCQAWVLNKLVDELNLVVEAGSGAKSRLVVWDAMLETARAALQGGHWPLLVAVVLHRWLRGGNVPSADRSRRMAQLTALYAGFRAEKLLAAAAGQAGPVMHPMWSVRQAMSIDRCFAEAAELDAATQAALFTEYSHLFVTMPGVEPDDDIERDRFLLGLQHIDALKPASLRVGPLTKWGEALQLSEDAALWMRFTEAAHALPVEDRATVLMQTISASHSRTGFWVLLEQTAVLPPALGGPLLGGLAFRVMGEDADEQQRRAQVLIALASKWPPLACMDFVVNAMSTAGFLKGDASRMLRQFATDIVQRLPLARRAGVLAVVATHRSPEAKGWVLEQLPALADDQQRFAVPGEPLQPYRAEIVRRMILALGVGDIPTETQFRALWPSLREALDGLEAEARGSAVAALGSLLTALPTALRDDVEQALATHRAGDRPAQPPLPAGAPGS</sequence>
<dbReference type="AlphaFoldDB" id="A0A5M8B7F6"/>
<organism evidence="2 3">
    <name type="scientific">Cupriavidus cauae</name>
    <dbReference type="NCBI Taxonomy" id="2608999"/>
    <lineage>
        <taxon>Bacteria</taxon>
        <taxon>Pseudomonadati</taxon>
        <taxon>Pseudomonadota</taxon>
        <taxon>Betaproteobacteria</taxon>
        <taxon>Burkholderiales</taxon>
        <taxon>Burkholderiaceae</taxon>
        <taxon>Cupriavidus</taxon>
    </lineage>
</organism>
<proteinExistence type="predicted"/>